<evidence type="ECO:0000256" key="3">
    <source>
        <dbReference type="ARBA" id="ARBA00023315"/>
    </source>
</evidence>
<keyword evidence="4" id="KW-1133">Transmembrane helix</keyword>
<reference evidence="6 7" key="1">
    <citation type="journal article" date="2024" name="bioRxiv">
        <title>A reference genome for Trichogramma kaykai: A tiny desert-dwelling parasitoid wasp with competing sex-ratio distorters.</title>
        <authorList>
            <person name="Culotta J."/>
            <person name="Lindsey A.R."/>
        </authorList>
    </citation>
    <scope>NUCLEOTIDE SEQUENCE [LARGE SCALE GENOMIC DNA]</scope>
    <source>
        <strain evidence="6 7">KSX58</strain>
    </source>
</reference>
<dbReference type="Proteomes" id="UP001627154">
    <property type="component" value="Unassembled WGS sequence"/>
</dbReference>
<evidence type="ECO:0000313" key="7">
    <source>
        <dbReference type="Proteomes" id="UP001627154"/>
    </source>
</evidence>
<name>A0ABD2WXD4_9HYME</name>
<dbReference type="InterPro" id="IPR032098">
    <property type="entry name" value="Acyltransf_C"/>
</dbReference>
<evidence type="ECO:0000256" key="2">
    <source>
        <dbReference type="ARBA" id="ARBA00022679"/>
    </source>
</evidence>
<feature type="transmembrane region" description="Helical" evidence="4">
    <location>
        <begin position="315"/>
        <end position="335"/>
    </location>
</feature>
<protein>
    <recommendedName>
        <fullName evidence="5">Acyltransferase C-terminal domain-containing protein</fullName>
    </recommendedName>
</protein>
<dbReference type="AlphaFoldDB" id="A0ABD2WXD4"/>
<feature type="transmembrane region" description="Helical" evidence="4">
    <location>
        <begin position="30"/>
        <end position="54"/>
    </location>
</feature>
<evidence type="ECO:0000313" key="6">
    <source>
        <dbReference type="EMBL" id="KAL3397549.1"/>
    </source>
</evidence>
<keyword evidence="7" id="KW-1185">Reference proteome</keyword>
<accession>A0ABD2WXD4</accession>
<gene>
    <name evidence="6" type="ORF">TKK_008651</name>
</gene>
<comment type="similarity">
    <text evidence="1">Belongs to the 1-acyl-sn-glycerol-3-phosphate acyltransferase family.</text>
</comment>
<evidence type="ECO:0000259" key="5">
    <source>
        <dbReference type="Pfam" id="PF16076"/>
    </source>
</evidence>
<dbReference type="PANTHER" id="PTHR10983">
    <property type="entry name" value="1-ACYLGLYCEROL-3-PHOSPHATE ACYLTRANSFERASE-RELATED"/>
    <property type="match status" value="1"/>
</dbReference>
<keyword evidence="2" id="KW-0808">Transferase</keyword>
<keyword evidence="3" id="KW-0012">Acyltransferase</keyword>
<proteinExistence type="inferred from homology"/>
<comment type="caution">
    <text evidence="6">The sequence shown here is derived from an EMBL/GenBank/DDBJ whole genome shotgun (WGS) entry which is preliminary data.</text>
</comment>
<feature type="domain" description="Acyltransferase C-terminal" evidence="5">
    <location>
        <begin position="251"/>
        <end position="324"/>
    </location>
</feature>
<dbReference type="EMBL" id="JBJJXI010000062">
    <property type="protein sequence ID" value="KAL3397549.1"/>
    <property type="molecule type" value="Genomic_DNA"/>
</dbReference>
<keyword evidence="4" id="KW-0472">Membrane</keyword>
<organism evidence="6 7">
    <name type="scientific">Trichogramma kaykai</name>
    <dbReference type="NCBI Taxonomy" id="54128"/>
    <lineage>
        <taxon>Eukaryota</taxon>
        <taxon>Metazoa</taxon>
        <taxon>Ecdysozoa</taxon>
        <taxon>Arthropoda</taxon>
        <taxon>Hexapoda</taxon>
        <taxon>Insecta</taxon>
        <taxon>Pterygota</taxon>
        <taxon>Neoptera</taxon>
        <taxon>Endopterygota</taxon>
        <taxon>Hymenoptera</taxon>
        <taxon>Apocrita</taxon>
        <taxon>Proctotrupomorpha</taxon>
        <taxon>Chalcidoidea</taxon>
        <taxon>Trichogrammatidae</taxon>
        <taxon>Trichogramma</taxon>
    </lineage>
</organism>
<keyword evidence="4" id="KW-0812">Transmembrane</keyword>
<evidence type="ECO:0000256" key="1">
    <source>
        <dbReference type="ARBA" id="ARBA00008655"/>
    </source>
</evidence>
<sequence length="387" mass="44404">MSAADAETARDDDTVAAEKNWPRSRQRIKAAFHISLMYLSTVSAFAFFACPLYWTLLVYPPLYHRIIEWIVSYWELYPVVSANGHLRAESLGFGRSHSSDGAGDSDHEPSHRGRLDVLVVRHVSGLLAKSRRSQAKIHPQRAIETHTRTSAIGRRTGGAWRARSATCPSAVPPVSCCSFPRAPRTTRAPSDRRTLTLPRWACRSIVAFCIPARRDSASWLGIARSAPISTRSTTSPSRIPISCRRFLGVEFLNGKLPKVIHFNVVRIGKDQLPTNEEDLKTWLEERWRLKERQLDKFDKYKKFDSEIWPEPKERAPLVAALIFWTLCSTLLVTLLATSFYFRLWLLGWSILCFSASYWTSGLDRLQIQWDFAWTSFVTRNKRRHRRE</sequence>
<dbReference type="PANTHER" id="PTHR10983:SF16">
    <property type="entry name" value="LYSOCARDIOLIPIN ACYLTRANSFERASE 1"/>
    <property type="match status" value="1"/>
</dbReference>
<dbReference type="Pfam" id="PF16076">
    <property type="entry name" value="Acyltransf_C"/>
    <property type="match status" value="1"/>
</dbReference>
<dbReference type="GO" id="GO:0016746">
    <property type="term" value="F:acyltransferase activity"/>
    <property type="evidence" value="ECO:0007669"/>
    <property type="project" value="UniProtKB-KW"/>
</dbReference>
<evidence type="ECO:0000256" key="4">
    <source>
        <dbReference type="SAM" id="Phobius"/>
    </source>
</evidence>